<evidence type="ECO:0000313" key="1">
    <source>
        <dbReference type="EMBL" id="AAW24634.1"/>
    </source>
</evidence>
<dbReference type="EMBL" id="AY812902">
    <property type="protein sequence ID" value="AAW24634.1"/>
    <property type="molecule type" value="mRNA"/>
</dbReference>
<proteinExistence type="evidence at transcript level"/>
<sequence length="157" mass="18515">MTKVKMEPNELHTRSYSIDKVTLEHLDYFHTEFICFMIYCSQYEKDAKKHHDAYSSGSLFPRRYSHLSVEELNDISKLKTELTILQRGLDLFIEKDKQLDQLYKAWANKSLSADNFKLILEDIHKLVNRKVPTINLSATSKKTAVLPIHEDEERKRK</sequence>
<name>Q5DHS2_SCHJA</name>
<reference evidence="1" key="1">
    <citation type="submission" date="2004-11" db="EMBL/GenBank/DDBJ databases">
        <title>The full-length cDNA sequences of Schistosoma japonicum genes.</title>
        <authorList>
            <person name="Han Z."/>
        </authorList>
    </citation>
    <scope>NUCLEOTIDE SEQUENCE</scope>
</reference>
<protein>
    <submittedName>
        <fullName evidence="1">SJCHGC08596 protein</fullName>
    </submittedName>
</protein>
<reference evidence="1" key="2">
    <citation type="journal article" date="2006" name="PLoS Pathog.">
        <title>New perspectives on host-parasite interplay by comparative transcriptomic and proteomic analyses of Schistosoma japonicum.</title>
        <authorList>
            <person name="Liu F."/>
            <person name="Lu J."/>
            <person name="Hu W."/>
            <person name="Wang S.Y."/>
            <person name="Cui S.J."/>
            <person name="Chi M."/>
            <person name="Yan Q."/>
            <person name="Wang X.R."/>
            <person name="Song H.D."/>
            <person name="Xu X.N."/>
            <person name="Wang J.J."/>
            <person name="Zhang X.L."/>
            <person name="Zhang X."/>
            <person name="Wang Z.Q."/>
            <person name="Xue C.L."/>
            <person name="Brindley P.J."/>
            <person name="McManus D.P."/>
            <person name="Yang P.Y."/>
            <person name="Feng Z."/>
            <person name="Chen Z."/>
            <person name="Han Z.G."/>
        </authorList>
    </citation>
    <scope>NUCLEOTIDE SEQUENCE</scope>
</reference>
<accession>Q5DHS2</accession>
<organism evidence="1">
    <name type="scientific">Schistosoma japonicum</name>
    <name type="common">Blood fluke</name>
    <dbReference type="NCBI Taxonomy" id="6182"/>
    <lineage>
        <taxon>Eukaryota</taxon>
        <taxon>Metazoa</taxon>
        <taxon>Spiralia</taxon>
        <taxon>Lophotrochozoa</taxon>
        <taxon>Platyhelminthes</taxon>
        <taxon>Trematoda</taxon>
        <taxon>Digenea</taxon>
        <taxon>Strigeidida</taxon>
        <taxon>Schistosomatoidea</taxon>
        <taxon>Schistosomatidae</taxon>
        <taxon>Schistosoma</taxon>
    </lineage>
</organism>
<dbReference type="AlphaFoldDB" id="Q5DHS2"/>